<dbReference type="EC" id="3.5.2.2" evidence="4"/>
<evidence type="ECO:0000256" key="3">
    <source>
        <dbReference type="ARBA" id="ARBA00036696"/>
    </source>
</evidence>
<dbReference type="InterPro" id="IPR032466">
    <property type="entry name" value="Metal_Hydrolase"/>
</dbReference>
<dbReference type="PANTHER" id="PTHR11647:SF1">
    <property type="entry name" value="COLLAPSIN RESPONSE MEDIATOR PROTEIN"/>
    <property type="match status" value="1"/>
</dbReference>
<dbReference type="Pfam" id="PF01979">
    <property type="entry name" value="Amidohydro_1"/>
    <property type="match status" value="1"/>
</dbReference>
<name>A0A6S9T408_CHRCT</name>
<protein>
    <recommendedName>
        <fullName evidence="4">dihydropyrimidinase</fullName>
        <ecNumber evidence="4">3.5.2.2</ecNumber>
    </recommendedName>
</protein>
<dbReference type="FunFam" id="3.20.20.140:FF:000174">
    <property type="entry name" value="Dihydropyrimidinase-related protein 2"/>
    <property type="match status" value="1"/>
</dbReference>
<dbReference type="SUPFAM" id="SSF51338">
    <property type="entry name" value="Composite domain of metallo-dependent hydrolases"/>
    <property type="match status" value="1"/>
</dbReference>
<dbReference type="InterPro" id="IPR006680">
    <property type="entry name" value="Amidohydro-rel"/>
</dbReference>
<evidence type="ECO:0000256" key="2">
    <source>
        <dbReference type="ARBA" id="ARBA00008829"/>
    </source>
</evidence>
<dbReference type="InterPro" id="IPR050378">
    <property type="entry name" value="Metallo-dep_Hydrolases_sf"/>
</dbReference>
<comment type="cofactor">
    <cofactor evidence="1">
        <name>Zn(2+)</name>
        <dbReference type="ChEBI" id="CHEBI:29105"/>
    </cofactor>
</comment>
<evidence type="ECO:0000259" key="6">
    <source>
        <dbReference type="Pfam" id="PF01979"/>
    </source>
</evidence>
<evidence type="ECO:0000256" key="4">
    <source>
        <dbReference type="ARBA" id="ARBA00039113"/>
    </source>
</evidence>
<dbReference type="InterPro" id="IPR011059">
    <property type="entry name" value="Metal-dep_hydrolase_composite"/>
</dbReference>
<comment type="catalytic activity">
    <reaction evidence="3">
        <text>5,6-dihydrouracil + H2O = 3-(carbamoylamino)propanoate + H(+)</text>
        <dbReference type="Rhea" id="RHEA:16121"/>
        <dbReference type="ChEBI" id="CHEBI:11892"/>
        <dbReference type="ChEBI" id="CHEBI:15377"/>
        <dbReference type="ChEBI" id="CHEBI:15378"/>
        <dbReference type="ChEBI" id="CHEBI:15901"/>
        <dbReference type="EC" id="3.5.2.2"/>
    </reaction>
</comment>
<evidence type="ECO:0000256" key="1">
    <source>
        <dbReference type="ARBA" id="ARBA00001947"/>
    </source>
</evidence>
<dbReference type="AlphaFoldDB" id="A0A6S9T408"/>
<feature type="region of interest" description="Disordered" evidence="5">
    <location>
        <begin position="354"/>
        <end position="381"/>
    </location>
</feature>
<dbReference type="EMBL" id="HBIZ01014079">
    <property type="protein sequence ID" value="CAE0755988.1"/>
    <property type="molecule type" value="Transcribed_RNA"/>
</dbReference>
<dbReference type="EMBL" id="HBIZ01014080">
    <property type="protein sequence ID" value="CAE0755989.1"/>
    <property type="molecule type" value="Transcribed_RNA"/>
</dbReference>
<gene>
    <name evidence="7" type="ORF">PCAR00345_LOCUS8582</name>
    <name evidence="8" type="ORF">PCAR00345_LOCUS8583</name>
</gene>
<reference evidence="8" key="1">
    <citation type="submission" date="2021-01" db="EMBL/GenBank/DDBJ databases">
        <authorList>
            <person name="Corre E."/>
            <person name="Pelletier E."/>
            <person name="Niang G."/>
            <person name="Scheremetjew M."/>
            <person name="Finn R."/>
            <person name="Kale V."/>
            <person name="Holt S."/>
            <person name="Cochrane G."/>
            <person name="Meng A."/>
            <person name="Brown T."/>
            <person name="Cohen L."/>
        </authorList>
    </citation>
    <scope>NUCLEOTIDE SEQUENCE</scope>
    <source>
        <strain evidence="8">CCMP645</strain>
    </source>
</reference>
<dbReference type="GO" id="GO:0005829">
    <property type="term" value="C:cytosol"/>
    <property type="evidence" value="ECO:0007669"/>
    <property type="project" value="TreeGrafter"/>
</dbReference>
<dbReference type="Gene3D" id="3.20.20.140">
    <property type="entry name" value="Metal-dependent hydrolases"/>
    <property type="match status" value="1"/>
</dbReference>
<dbReference type="PANTHER" id="PTHR11647">
    <property type="entry name" value="HYDRANTOINASE/DIHYDROPYRIMIDINASE FAMILY MEMBER"/>
    <property type="match status" value="1"/>
</dbReference>
<dbReference type="GO" id="GO:0004157">
    <property type="term" value="F:dihydropyrimidinase activity"/>
    <property type="evidence" value="ECO:0007669"/>
    <property type="project" value="UniProtKB-EC"/>
</dbReference>
<accession>A0A6S9T408</accession>
<evidence type="ECO:0000313" key="7">
    <source>
        <dbReference type="EMBL" id="CAE0755988.1"/>
    </source>
</evidence>
<sequence>MTYDALKLSDTQMLDVLLLCRQHGAMVMVHAESHELVAWITAKLLDVELGGKFHAPHFHAMARPAVAEREAAHRAISFAEYVDTPLLIVHVSSGDTAAEIGRAKQRDIPIYGETCPQYLYLTDKCLCSAEGAKFLCSPPLRTEKEQAALWQALNEGVLQVVSSDHSAYNYGSAKGGASKTMGGTDAPFTKVPMGLPGLECRLPLLYSAALLGKISLTRMVEVVSTNPAKLYGLYPRKGALAVGADADIVVCDPNISSTIGSRSLHDELDYTPYEGVRVQGAVMFTFLRGDVVFRRDLRTGAEEITAARGGGQWCAAHTPHLLGHTNGARAWPCEGSVVLQRAAAFDAAMRGGVQQHPAAQRASEADATVEGETQPGAHTQAKEAIYDPAREGETACVPCDASDAEVWQLREKADL</sequence>
<proteinExistence type="inferred from homology"/>
<evidence type="ECO:0000313" key="8">
    <source>
        <dbReference type="EMBL" id="CAE0755989.1"/>
    </source>
</evidence>
<dbReference type="SUPFAM" id="SSF51556">
    <property type="entry name" value="Metallo-dependent hydrolases"/>
    <property type="match status" value="1"/>
</dbReference>
<organism evidence="8">
    <name type="scientific">Chrysotila carterae</name>
    <name type="common">Marine alga</name>
    <name type="synonym">Syracosphaera carterae</name>
    <dbReference type="NCBI Taxonomy" id="13221"/>
    <lineage>
        <taxon>Eukaryota</taxon>
        <taxon>Haptista</taxon>
        <taxon>Haptophyta</taxon>
        <taxon>Prymnesiophyceae</taxon>
        <taxon>Isochrysidales</taxon>
        <taxon>Isochrysidaceae</taxon>
        <taxon>Chrysotila</taxon>
    </lineage>
</organism>
<comment type="similarity">
    <text evidence="2">Belongs to the metallo-dependent hydrolases superfamily. Hydantoinase/dihydropyrimidinase family.</text>
</comment>
<evidence type="ECO:0000256" key="5">
    <source>
        <dbReference type="SAM" id="MobiDB-lite"/>
    </source>
</evidence>
<feature type="domain" description="Amidohydrolase-related" evidence="6">
    <location>
        <begin position="5"/>
        <end position="292"/>
    </location>
</feature>